<feature type="chain" id="PRO_5003054350" evidence="1">
    <location>
        <begin position="22"/>
        <end position="317"/>
    </location>
</feature>
<dbReference type="RefSeq" id="XP_003014438.1">
    <property type="nucleotide sequence ID" value="XM_003014392.1"/>
</dbReference>
<proteinExistence type="predicted"/>
<dbReference type="AlphaFoldDB" id="D4ARY5"/>
<gene>
    <name evidence="2" type="ORF">ARB_07000</name>
</gene>
<keyword evidence="1" id="KW-0732">Signal</keyword>
<dbReference type="EMBL" id="ABSU01000007">
    <property type="protein sequence ID" value="EFE34049.1"/>
    <property type="molecule type" value="Genomic_DNA"/>
</dbReference>
<dbReference type="KEGG" id="abe:ARB_07000"/>
<dbReference type="HOGENOM" id="CLU_084297_0_0_1"/>
<evidence type="ECO:0000313" key="2">
    <source>
        <dbReference type="EMBL" id="EFE34049.1"/>
    </source>
</evidence>
<dbReference type="Proteomes" id="UP000008866">
    <property type="component" value="Unassembled WGS sequence"/>
</dbReference>
<feature type="signal peptide" evidence="1">
    <location>
        <begin position="1"/>
        <end position="21"/>
    </location>
</feature>
<keyword evidence="3" id="KW-1185">Reference proteome</keyword>
<evidence type="ECO:0000256" key="1">
    <source>
        <dbReference type="SAM" id="SignalP"/>
    </source>
</evidence>
<sequence length="317" mass="35197">MASALLPKLYLLLSLLSVVFADATTGPYRMTASSQLDKMANMLMPSQPLVSALAQDTFAYIDSDDKPVTVTSIKGSDEYRAFMEDTERNEGVIVTKEEVLNILGEPRNITAISIPQYFNDSSMGMIFSAASDIENSIQYWQVKKQFYVGRFAYGLNSCEGFGLDPKNCNVEDDLPLIIFVDYNEEYLQIMLAEVGEFTFGDLDSVRLPSLGAKRLLDSNLDEYRLELQSAIQDFKDRDSLGYIESVGEIVMSGEAPKPAFEIIRDAIATVLPHHVGMIRDSIDPLFTDAVGAAEFAKILVLDPEDSHVDVCNLHDEL</sequence>
<comment type="caution">
    <text evidence="2">The sequence shown here is derived from an EMBL/GenBank/DDBJ whole genome shotgun (WGS) entry which is preliminary data.</text>
</comment>
<protein>
    <submittedName>
        <fullName evidence="2">Uncharacterized protein</fullName>
    </submittedName>
</protein>
<reference evidence="3" key="1">
    <citation type="journal article" date="2011" name="Genome Biol.">
        <title>Comparative and functional genomics provide insights into the pathogenicity of dermatophytic fungi.</title>
        <authorList>
            <person name="Burmester A."/>
            <person name="Shelest E."/>
            <person name="Gloeckner G."/>
            <person name="Heddergott C."/>
            <person name="Schindler S."/>
            <person name="Staib P."/>
            <person name="Heidel A."/>
            <person name="Felder M."/>
            <person name="Petzold A."/>
            <person name="Szafranski K."/>
            <person name="Feuermann M."/>
            <person name="Pedruzzi I."/>
            <person name="Priebe S."/>
            <person name="Groth M."/>
            <person name="Winkler R."/>
            <person name="Li W."/>
            <person name="Kniemeyer O."/>
            <person name="Schroeckh V."/>
            <person name="Hertweck C."/>
            <person name="Hube B."/>
            <person name="White T.C."/>
            <person name="Platzer M."/>
            <person name="Guthke R."/>
            <person name="Heitman J."/>
            <person name="Woestemeyer J."/>
            <person name="Zipfel P.F."/>
            <person name="Monod M."/>
            <person name="Brakhage A.A."/>
        </authorList>
    </citation>
    <scope>NUCLEOTIDE SEQUENCE [LARGE SCALE GENOMIC DNA]</scope>
    <source>
        <strain evidence="3">ATCC MYA-4681 / CBS 112371</strain>
    </source>
</reference>
<evidence type="ECO:0000313" key="3">
    <source>
        <dbReference type="Proteomes" id="UP000008866"/>
    </source>
</evidence>
<accession>D4ARY5</accession>
<dbReference type="eggNOG" id="ENOG502SXXG">
    <property type="taxonomic scope" value="Eukaryota"/>
</dbReference>
<dbReference type="GeneID" id="9520490"/>
<organism evidence="2 3">
    <name type="scientific">Arthroderma benhamiae (strain ATCC MYA-4681 / CBS 112371)</name>
    <name type="common">Trichophyton mentagrophytes</name>
    <dbReference type="NCBI Taxonomy" id="663331"/>
    <lineage>
        <taxon>Eukaryota</taxon>
        <taxon>Fungi</taxon>
        <taxon>Dikarya</taxon>
        <taxon>Ascomycota</taxon>
        <taxon>Pezizomycotina</taxon>
        <taxon>Eurotiomycetes</taxon>
        <taxon>Eurotiomycetidae</taxon>
        <taxon>Onygenales</taxon>
        <taxon>Arthrodermataceae</taxon>
        <taxon>Trichophyton</taxon>
    </lineage>
</organism>
<name>D4ARY5_ARTBC</name>